<evidence type="ECO:0000313" key="1">
    <source>
        <dbReference type="EMBL" id="KPV42875.1"/>
    </source>
</evidence>
<dbReference type="AlphaFoldDB" id="A0A0P9EJ11"/>
<proteinExistence type="predicted"/>
<evidence type="ECO:0000313" key="2">
    <source>
        <dbReference type="Proteomes" id="UP000050482"/>
    </source>
</evidence>
<organism evidence="1 2">
    <name type="scientific">Alicyclobacillus ferrooxydans</name>
    <dbReference type="NCBI Taxonomy" id="471514"/>
    <lineage>
        <taxon>Bacteria</taxon>
        <taxon>Bacillati</taxon>
        <taxon>Bacillota</taxon>
        <taxon>Bacilli</taxon>
        <taxon>Bacillales</taxon>
        <taxon>Alicyclobacillaceae</taxon>
        <taxon>Alicyclobacillus</taxon>
    </lineage>
</organism>
<dbReference type="PATRIC" id="fig|471514.4.peg.3329"/>
<keyword evidence="2" id="KW-1185">Reference proteome</keyword>
<name>A0A0P9EJ11_9BACL</name>
<accession>A0A0P9EJ11</accession>
<comment type="caution">
    <text evidence="1">The sequence shown here is derived from an EMBL/GenBank/DDBJ whole genome shotgun (WGS) entry which is preliminary data.</text>
</comment>
<dbReference type="EMBL" id="LJCO01000068">
    <property type="protein sequence ID" value="KPV42875.1"/>
    <property type="molecule type" value="Genomic_DNA"/>
</dbReference>
<reference evidence="1 2" key="1">
    <citation type="submission" date="2015-09" db="EMBL/GenBank/DDBJ databases">
        <title>Draft genome sequence of Alicyclobacillus ferrooxydans DSM 22381.</title>
        <authorList>
            <person name="Hemp J."/>
        </authorList>
    </citation>
    <scope>NUCLEOTIDE SEQUENCE [LARGE SCALE GENOMIC DNA]</scope>
    <source>
        <strain evidence="1 2">TC-34</strain>
    </source>
</reference>
<dbReference type="Proteomes" id="UP000050482">
    <property type="component" value="Unassembled WGS sequence"/>
</dbReference>
<protein>
    <submittedName>
        <fullName evidence="1">Uncharacterized protein</fullName>
    </submittedName>
</protein>
<gene>
    <name evidence="1" type="ORF">AN477_15175</name>
</gene>
<sequence length="83" mass="9295">MDAISMDDVVKYGPVFVLHHPKTLSLTCVGPVHTVRNITLSPGEFIIVSCDLSPVRAVVACERFTRFRGFVHLLPHQQLKIHC</sequence>